<dbReference type="Pfam" id="PF03637">
    <property type="entry name" value="Mob1_phocein"/>
    <property type="match status" value="2"/>
</dbReference>
<dbReference type="EMBL" id="JADXDR010000138">
    <property type="protein sequence ID" value="KAI7838034.1"/>
    <property type="molecule type" value="Genomic_DNA"/>
</dbReference>
<dbReference type="SMART" id="SM01388">
    <property type="entry name" value="Mob1_phocein"/>
    <property type="match status" value="1"/>
</dbReference>
<dbReference type="Gene3D" id="1.20.140.30">
    <property type="entry name" value="MOB kinase activator"/>
    <property type="match status" value="2"/>
</dbReference>
<dbReference type="Proteomes" id="UP001205105">
    <property type="component" value="Unassembled WGS sequence"/>
</dbReference>
<dbReference type="InterPro" id="IPR005301">
    <property type="entry name" value="MOB_kinase_act_fam"/>
</dbReference>
<reference evidence="1" key="1">
    <citation type="submission" date="2020-11" db="EMBL/GenBank/DDBJ databases">
        <title>Chlorella ohadii genome sequencing and assembly.</title>
        <authorList>
            <person name="Murik O."/>
            <person name="Treves H."/>
            <person name="Kedem I."/>
            <person name="Shotland Y."/>
            <person name="Kaplan A."/>
        </authorList>
    </citation>
    <scope>NUCLEOTIDE SEQUENCE</scope>
    <source>
        <strain evidence="1">1</strain>
    </source>
</reference>
<evidence type="ECO:0000313" key="2">
    <source>
        <dbReference type="Proteomes" id="UP001205105"/>
    </source>
</evidence>
<evidence type="ECO:0008006" key="3">
    <source>
        <dbReference type="Google" id="ProtNLM"/>
    </source>
</evidence>
<gene>
    <name evidence="1" type="ORF">COHA_008215</name>
</gene>
<proteinExistence type="predicted"/>
<keyword evidence="2" id="KW-1185">Reference proteome</keyword>
<accession>A0AAD5DPD1</accession>
<protein>
    <recommendedName>
        <fullName evidence="3">MOB kinase activator-like 1</fullName>
    </recommendedName>
</protein>
<name>A0AAD5DPD1_9CHLO</name>
<comment type="caution">
    <text evidence="1">The sequence shown here is derived from an EMBL/GenBank/DDBJ whole genome shotgun (WGS) entry which is preliminary data.</text>
</comment>
<evidence type="ECO:0000313" key="1">
    <source>
        <dbReference type="EMBL" id="KAI7838034.1"/>
    </source>
</evidence>
<sequence length="246" mass="28149">MASLFSFSKKGGTFRSVKNVPVGAKGLTLKQHIEHTLGTGAVEDAVRLPPGEDMNEWLAVNTVVFYNAVNVLYQVLDETLCTSQRCPVMSAGPQYEYLWADGVKASIFFRLGAACCFVNVACTWQFQYLWADGVKVKTPVKLSAPDYINCLFDWVEDQLDNPAVFPQRYGGSFPPNFAATVRNILKRLFRVYGHIYHSHFRQIERLELEPHLNTCFRHFMLFTLEFNLIDERELAPLKELIDRMVR</sequence>
<dbReference type="SUPFAM" id="SSF101152">
    <property type="entry name" value="Mob1/phocein"/>
    <property type="match status" value="2"/>
</dbReference>
<dbReference type="AlphaFoldDB" id="A0AAD5DPD1"/>
<dbReference type="PANTHER" id="PTHR22599">
    <property type="entry name" value="MPS ONE BINDER KINASE ACTIVATOR-LIKE MOB"/>
    <property type="match status" value="1"/>
</dbReference>
<dbReference type="InterPro" id="IPR036703">
    <property type="entry name" value="MOB_kinase_act_sf"/>
</dbReference>
<organism evidence="1 2">
    <name type="scientific">Chlorella ohadii</name>
    <dbReference type="NCBI Taxonomy" id="2649997"/>
    <lineage>
        <taxon>Eukaryota</taxon>
        <taxon>Viridiplantae</taxon>
        <taxon>Chlorophyta</taxon>
        <taxon>core chlorophytes</taxon>
        <taxon>Trebouxiophyceae</taxon>
        <taxon>Chlorellales</taxon>
        <taxon>Chlorellaceae</taxon>
        <taxon>Chlorella clade</taxon>
        <taxon>Chlorella</taxon>
    </lineage>
</organism>